<dbReference type="EMBL" id="AYYY01000071">
    <property type="protein sequence ID" value="KRM60255.1"/>
    <property type="molecule type" value="Genomic_DNA"/>
</dbReference>
<dbReference type="AlphaFoldDB" id="A0A0R2A0R6"/>
<keyword evidence="3" id="KW-1185">Reference proteome</keyword>
<dbReference type="Proteomes" id="UP000051733">
    <property type="component" value="Unassembled WGS sequence"/>
</dbReference>
<gene>
    <name evidence="2" type="ORF">FC26_GL000974</name>
</gene>
<dbReference type="RefSeq" id="WP_157061216.1">
    <property type="nucleotide sequence ID" value="NZ_AYYY01000071.1"/>
</dbReference>
<feature type="transmembrane region" description="Helical" evidence="1">
    <location>
        <begin position="17"/>
        <end position="38"/>
    </location>
</feature>
<dbReference type="PATRIC" id="fig|1423813.3.peg.994"/>
<dbReference type="STRING" id="1423813.FC26_GL000974"/>
<evidence type="ECO:0000313" key="2">
    <source>
        <dbReference type="EMBL" id="KRM60255.1"/>
    </source>
</evidence>
<sequence>MLLLIANYLTAQLFTNAWLNVGGLFGIVLVGRLGWVYVGHDWQTEFAETKGLISNVRYLVVSTLQKRSA</sequence>
<keyword evidence="1" id="KW-0812">Transmembrane</keyword>
<protein>
    <submittedName>
        <fullName evidence="2">Uncharacterized protein</fullName>
    </submittedName>
</protein>
<evidence type="ECO:0000256" key="1">
    <source>
        <dbReference type="SAM" id="Phobius"/>
    </source>
</evidence>
<keyword evidence="1" id="KW-1133">Transmembrane helix</keyword>
<name>A0A0R2A0R6_9LACO</name>
<keyword evidence="1" id="KW-0472">Membrane</keyword>
<reference evidence="2 3" key="1">
    <citation type="journal article" date="2015" name="Genome Announc.">
        <title>Expanding the biotechnology potential of lactobacilli through comparative genomics of 213 strains and associated genera.</title>
        <authorList>
            <person name="Sun Z."/>
            <person name="Harris H.M."/>
            <person name="McCann A."/>
            <person name="Guo C."/>
            <person name="Argimon S."/>
            <person name="Zhang W."/>
            <person name="Yang X."/>
            <person name="Jeffery I.B."/>
            <person name="Cooney J.C."/>
            <person name="Kagawa T.F."/>
            <person name="Liu W."/>
            <person name="Song Y."/>
            <person name="Salvetti E."/>
            <person name="Wrobel A."/>
            <person name="Rasinkangas P."/>
            <person name="Parkhill J."/>
            <person name="Rea M.C."/>
            <person name="O'Sullivan O."/>
            <person name="Ritari J."/>
            <person name="Douillard F.P."/>
            <person name="Paul Ross R."/>
            <person name="Yang R."/>
            <person name="Briner A.E."/>
            <person name="Felis G.E."/>
            <person name="de Vos W.M."/>
            <person name="Barrangou R."/>
            <person name="Klaenhammer T.R."/>
            <person name="Caufield P.W."/>
            <person name="Cui Y."/>
            <person name="Zhang H."/>
            <person name="O'Toole P.W."/>
        </authorList>
    </citation>
    <scope>NUCLEOTIDE SEQUENCE [LARGE SCALE GENOMIC DNA]</scope>
    <source>
        <strain evidence="2 3">DSM 20634</strain>
    </source>
</reference>
<organism evidence="2 3">
    <name type="scientific">Paucilactobacillus vaccinostercus DSM 20634</name>
    <dbReference type="NCBI Taxonomy" id="1423813"/>
    <lineage>
        <taxon>Bacteria</taxon>
        <taxon>Bacillati</taxon>
        <taxon>Bacillota</taxon>
        <taxon>Bacilli</taxon>
        <taxon>Lactobacillales</taxon>
        <taxon>Lactobacillaceae</taxon>
        <taxon>Paucilactobacillus</taxon>
    </lineage>
</organism>
<evidence type="ECO:0000313" key="3">
    <source>
        <dbReference type="Proteomes" id="UP000051733"/>
    </source>
</evidence>
<proteinExistence type="predicted"/>
<accession>A0A0R2A0R6</accession>
<comment type="caution">
    <text evidence="2">The sequence shown here is derived from an EMBL/GenBank/DDBJ whole genome shotgun (WGS) entry which is preliminary data.</text>
</comment>